<dbReference type="GeneID" id="83209620"/>
<sequence length="137" mass="14509">MRFDFIALYALVGTAFVSTSIAAEPRLTFSKRVLSNPDLSATKVAGQAIPIANSQAQSIASLFYQLSKALDDDTDFMKPKKAGSSLPVSGTPASAATPPKPATSPKKEAPSPKKEAPSPKKETTPPKKEEEDDDETT</sequence>
<name>A0AAD7VCU2_9FUNG</name>
<feature type="region of interest" description="Disordered" evidence="1">
    <location>
        <begin position="74"/>
        <end position="137"/>
    </location>
</feature>
<accession>A0AAD7VCU2</accession>
<evidence type="ECO:0000313" key="3">
    <source>
        <dbReference type="Proteomes" id="UP001234581"/>
    </source>
</evidence>
<comment type="caution">
    <text evidence="2">The sequence shown here is derived from an EMBL/GenBank/DDBJ whole genome shotgun (WGS) entry which is preliminary data.</text>
</comment>
<dbReference type="RefSeq" id="XP_058346784.1">
    <property type="nucleotide sequence ID" value="XM_058482286.1"/>
</dbReference>
<dbReference type="EMBL" id="JARTCD010000006">
    <property type="protein sequence ID" value="KAJ8661871.1"/>
    <property type="molecule type" value="Genomic_DNA"/>
</dbReference>
<reference evidence="2 3" key="1">
    <citation type="submission" date="2023-03" db="EMBL/GenBank/DDBJ databases">
        <title>Genome sequence of Lichtheimia ornata CBS 291.66.</title>
        <authorList>
            <person name="Mohabir J.T."/>
            <person name="Shea T.P."/>
            <person name="Kurbessoian T."/>
            <person name="Berby B."/>
            <person name="Fontaine J."/>
            <person name="Livny J."/>
            <person name="Gnirke A."/>
            <person name="Stajich J.E."/>
            <person name="Cuomo C.A."/>
        </authorList>
    </citation>
    <scope>NUCLEOTIDE SEQUENCE [LARGE SCALE GENOMIC DNA]</scope>
    <source>
        <strain evidence="2">CBS 291.66</strain>
    </source>
</reference>
<organism evidence="2 3">
    <name type="scientific">Lichtheimia ornata</name>
    <dbReference type="NCBI Taxonomy" id="688661"/>
    <lineage>
        <taxon>Eukaryota</taxon>
        <taxon>Fungi</taxon>
        <taxon>Fungi incertae sedis</taxon>
        <taxon>Mucoromycota</taxon>
        <taxon>Mucoromycotina</taxon>
        <taxon>Mucoromycetes</taxon>
        <taxon>Mucorales</taxon>
        <taxon>Lichtheimiaceae</taxon>
        <taxon>Lichtheimia</taxon>
    </lineage>
</organism>
<gene>
    <name evidence="2" type="ORF">O0I10_002202</name>
</gene>
<evidence type="ECO:0000313" key="2">
    <source>
        <dbReference type="EMBL" id="KAJ8661871.1"/>
    </source>
</evidence>
<keyword evidence="3" id="KW-1185">Reference proteome</keyword>
<evidence type="ECO:0000256" key="1">
    <source>
        <dbReference type="SAM" id="MobiDB-lite"/>
    </source>
</evidence>
<feature type="compositionally biased region" description="Basic and acidic residues" evidence="1">
    <location>
        <begin position="105"/>
        <end position="129"/>
    </location>
</feature>
<proteinExistence type="predicted"/>
<dbReference type="Proteomes" id="UP001234581">
    <property type="component" value="Unassembled WGS sequence"/>
</dbReference>
<protein>
    <submittedName>
        <fullName evidence="2">Uncharacterized protein</fullName>
    </submittedName>
</protein>
<dbReference type="AlphaFoldDB" id="A0AAD7VCU2"/>